<dbReference type="RefSeq" id="XP_040655695.1">
    <property type="nucleotide sequence ID" value="XM_040800662.1"/>
</dbReference>
<dbReference type="Proteomes" id="UP000076580">
    <property type="component" value="Chromosome 02"/>
</dbReference>
<organism evidence="2 3">
    <name type="scientific">Drechmeria coniospora</name>
    <name type="common">Nematophagous fungus</name>
    <name type="synonym">Meria coniospora</name>
    <dbReference type="NCBI Taxonomy" id="98403"/>
    <lineage>
        <taxon>Eukaryota</taxon>
        <taxon>Fungi</taxon>
        <taxon>Dikarya</taxon>
        <taxon>Ascomycota</taxon>
        <taxon>Pezizomycotina</taxon>
        <taxon>Sordariomycetes</taxon>
        <taxon>Hypocreomycetidae</taxon>
        <taxon>Hypocreales</taxon>
        <taxon>Ophiocordycipitaceae</taxon>
        <taxon>Drechmeria</taxon>
    </lineage>
</organism>
<gene>
    <name evidence="2" type="ORF">DCS_03341</name>
</gene>
<dbReference type="Pfam" id="PF21959">
    <property type="entry name" value="DUF6923"/>
    <property type="match status" value="2"/>
</dbReference>
<evidence type="ECO:0000313" key="2">
    <source>
        <dbReference type="EMBL" id="KYK56343.1"/>
    </source>
</evidence>
<name>A0A151GGW4_DRECN</name>
<dbReference type="STRING" id="98403.A0A151GGW4"/>
<dbReference type="InParanoid" id="A0A151GGW4"/>
<proteinExistence type="predicted"/>
<dbReference type="GeneID" id="63715984"/>
<dbReference type="AlphaFoldDB" id="A0A151GGW4"/>
<evidence type="ECO:0000313" key="3">
    <source>
        <dbReference type="Proteomes" id="UP000076580"/>
    </source>
</evidence>
<dbReference type="InterPro" id="IPR054215">
    <property type="entry name" value="DUF6923"/>
</dbReference>
<sequence>MYDERYRYYDAEPGPGYGRNNDGSRYYRYYKHYYAAARLHPSMYDERYCYYDAEPGPGYGRNNDGSRYYRYYKHYYAAARLHPSMYDKRYCSYDAQPAPGHGRNDDGPWYYRYYKHYYAAARLHPSVYDKRYCSYDAQPAPGHGRNDDGPRYYRYYKHYYAAARLHPSVHYERRRLYDPDPASRHGHNDDGYRFGARYNNNDYDWHFTRNLNNFASYRLHASVHYKNYYNHTSRHNRNNNSAWNIACNVDYPATARLHSSMYDERYCYYDAEPGPGYGRNNDGSRYYRYYKHYYAAARLHPPVYDERHRRYDAQRAPGHGRNYYGFRFGARYDYYFAASRLYTPMHYKFPGTTTVTPLPDCTHPCTTSVIITASPLPLNCSVSGFLAQQAGSAMELYGVDLITGEASLINGNMDTAPWAGVNAIGYNVMDNYIYGATYTSSLGPGNLIRIGAGGETLVLPISMPFFTTCGDVAPDGQFYILGAEGTGSTPAWAQIDLSDSSSPSYGNVVARGNTRITQAVRDWAYVPGAGNFLWTYADTGASPNVVGLFRWDLTTHAFTGVRNLFTISYTSHIGAVYASADGYLYGSDNVSGRIYRVNVTSSQPYQLVSSGPRSGGNDGARCVNALDPISTTTAITQPTDTASPLPLNCSVSGFLAQQAGSAMELYGVDLLTGEASLINGNMDTAPWAGVNAIGYNVMDNYIYGATYTSSLGRGNLIRIGAGGNTLVLPIPIPFFTTCGDVAPDGQFYILGAEGTGSTPAWAQIDLSDSSSPSYGNVVDSGNTRITQAVRDWAYVPGAGNFLWTYADTGASPNVVGLFRWDLTTHAFTGVRNLFTISYTSHIGAVYASADGYLYGSDNVSGRIYRVNVTGSEPFELVSTGPQSGGNDGARCVNALAPISSGSSTAT</sequence>
<reference evidence="2 3" key="1">
    <citation type="journal article" date="2016" name="Sci. Rep.">
        <title>Insights into Adaptations to a Near-Obligate Nematode Endoparasitic Lifestyle from the Finished Genome of Drechmeria coniospora.</title>
        <authorList>
            <person name="Zhang L."/>
            <person name="Zhou Z."/>
            <person name="Guo Q."/>
            <person name="Fokkens L."/>
            <person name="Miskei M."/>
            <person name="Pocsi I."/>
            <person name="Zhang W."/>
            <person name="Chen M."/>
            <person name="Wang L."/>
            <person name="Sun Y."/>
            <person name="Donzelli B.G."/>
            <person name="Gibson D.M."/>
            <person name="Nelson D.R."/>
            <person name="Luo J.G."/>
            <person name="Rep M."/>
            <person name="Liu H."/>
            <person name="Yang S."/>
            <person name="Wang J."/>
            <person name="Krasnoff S.B."/>
            <person name="Xu Y."/>
            <person name="Molnar I."/>
            <person name="Lin M."/>
        </authorList>
    </citation>
    <scope>NUCLEOTIDE SEQUENCE [LARGE SCALE GENOMIC DNA]</scope>
    <source>
        <strain evidence="2 3">ARSEF 6962</strain>
    </source>
</reference>
<feature type="domain" description="DUF6923" evidence="1">
    <location>
        <begin position="654"/>
        <end position="892"/>
    </location>
</feature>
<feature type="domain" description="DUF6923" evidence="1">
    <location>
        <begin position="385"/>
        <end position="623"/>
    </location>
</feature>
<dbReference type="EMBL" id="LAYC01000002">
    <property type="protein sequence ID" value="KYK56343.1"/>
    <property type="molecule type" value="Genomic_DNA"/>
</dbReference>
<accession>A0A151GGW4</accession>
<keyword evidence="3" id="KW-1185">Reference proteome</keyword>
<protein>
    <recommendedName>
        <fullName evidence="1">DUF6923 domain-containing protein</fullName>
    </recommendedName>
</protein>
<evidence type="ECO:0000259" key="1">
    <source>
        <dbReference type="Pfam" id="PF21959"/>
    </source>
</evidence>
<comment type="caution">
    <text evidence="2">The sequence shown here is derived from an EMBL/GenBank/DDBJ whole genome shotgun (WGS) entry which is preliminary data.</text>
</comment>
<dbReference type="SUPFAM" id="SSF63829">
    <property type="entry name" value="Calcium-dependent phosphotriesterase"/>
    <property type="match status" value="2"/>
</dbReference>